<proteinExistence type="predicted"/>
<dbReference type="InterPro" id="IPR016787">
    <property type="entry name" value="UCP021328"/>
</dbReference>
<evidence type="ECO:0008006" key="6">
    <source>
        <dbReference type="Google" id="ProtNLM"/>
    </source>
</evidence>
<dbReference type="EMBL" id="LKPO01000026">
    <property type="protein sequence ID" value="OLF87809.1"/>
    <property type="molecule type" value="Genomic_DNA"/>
</dbReference>
<evidence type="ECO:0000313" key="5">
    <source>
        <dbReference type="Proteomes" id="UP000429980"/>
    </source>
</evidence>
<dbReference type="EMBL" id="NILF01000026">
    <property type="protein sequence ID" value="TWL40833.1"/>
    <property type="molecule type" value="Genomic_DNA"/>
</dbReference>
<feature type="compositionally biased region" description="Basic residues" evidence="1">
    <location>
        <begin position="66"/>
        <end position="76"/>
    </location>
</feature>
<dbReference type="PIRSF" id="PIRSF021328">
    <property type="entry name" value="UCP021328"/>
    <property type="match status" value="1"/>
</dbReference>
<accession>A0A6I7TPB3</accession>
<evidence type="ECO:0000313" key="3">
    <source>
        <dbReference type="EMBL" id="TWL40833.1"/>
    </source>
</evidence>
<organism evidence="2 4">
    <name type="scientific">Bacillus paralicheniformis</name>
    <dbReference type="NCBI Taxonomy" id="1648923"/>
    <lineage>
        <taxon>Bacteria</taxon>
        <taxon>Bacillati</taxon>
        <taxon>Bacillota</taxon>
        <taxon>Bacilli</taxon>
        <taxon>Bacillales</taxon>
        <taxon>Bacillaceae</taxon>
        <taxon>Bacillus</taxon>
    </lineage>
</organism>
<sequence length="137" mass="16210">MKLTVYYDGQFWIGVIEVVIEGKLRAVRHLFGKEPKDSEVLHFVHHQLLQALSQADQEGVRLDARRPRKINPKRLQRQVSKELKNAGVSHKAQEAIKQELEARKRKKQRLTKEQREKEKEQKYLLRKQKAKQKHSGK</sequence>
<dbReference type="AlphaFoldDB" id="A0A6I7TPB3"/>
<evidence type="ECO:0000313" key="2">
    <source>
        <dbReference type="EMBL" id="OLF87809.1"/>
    </source>
</evidence>
<gene>
    <name evidence="2" type="ORF">B4121_4261</name>
    <name evidence="3" type="ORF">CHCC15381_0630</name>
</gene>
<reference evidence="2 4" key="1">
    <citation type="journal article" date="2016" name="Front. Microbiol.">
        <title>High-Level Heat Resistance of Spores of Bacillus amyloliquefaciens and Bacillus licheniformis Results from the Presence of a spoVA Operon in a Tn1546 Transposon.</title>
        <authorList>
            <person name="Berendsen E.M."/>
            <person name="Koning R.A."/>
            <person name="Boekhorst J."/>
            <person name="de Jong A."/>
            <person name="Kuipers O.P."/>
            <person name="Wells-Bennik M.H."/>
        </authorList>
    </citation>
    <scope>NUCLEOTIDE SEQUENCE [LARGE SCALE GENOMIC DNA]</scope>
    <source>
        <strain evidence="2 4">B4121</strain>
    </source>
</reference>
<feature type="compositionally biased region" description="Basic and acidic residues" evidence="1">
    <location>
        <begin position="91"/>
        <end position="102"/>
    </location>
</feature>
<dbReference type="Proteomes" id="UP000429980">
    <property type="component" value="Unassembled WGS sequence"/>
</dbReference>
<reference evidence="3 5" key="2">
    <citation type="submission" date="2019-06" db="EMBL/GenBank/DDBJ databases">
        <title>Genome sequence analysis of &gt;100 Bacillus licheniformis strains suggests intrinsic resistance to this species.</title>
        <authorList>
            <person name="Wels M."/>
            <person name="Siezen R.J."/>
            <person name="Johansen E."/>
            <person name="Stuer-Lauridsen B."/>
            <person name="Bjerre K."/>
            <person name="Nielsen B.K.K."/>
        </authorList>
    </citation>
    <scope>NUCLEOTIDE SEQUENCE [LARGE SCALE GENOMIC DNA]</scope>
    <source>
        <strain evidence="3 5">BAC-15381</strain>
    </source>
</reference>
<protein>
    <recommendedName>
        <fullName evidence="6">YjdF family protein</fullName>
    </recommendedName>
</protein>
<name>A0A6I7TPB3_9BACI</name>
<evidence type="ECO:0000256" key="1">
    <source>
        <dbReference type="SAM" id="MobiDB-lite"/>
    </source>
</evidence>
<feature type="compositionally biased region" description="Basic and acidic residues" evidence="1">
    <location>
        <begin position="110"/>
        <end position="123"/>
    </location>
</feature>
<dbReference type="Proteomes" id="UP000185604">
    <property type="component" value="Unassembled WGS sequence"/>
</dbReference>
<dbReference type="Pfam" id="PF11208">
    <property type="entry name" value="DUF2992"/>
    <property type="match status" value="1"/>
</dbReference>
<comment type="caution">
    <text evidence="2">The sequence shown here is derived from an EMBL/GenBank/DDBJ whole genome shotgun (WGS) entry which is preliminary data.</text>
</comment>
<keyword evidence="5" id="KW-1185">Reference proteome</keyword>
<feature type="region of interest" description="Disordered" evidence="1">
    <location>
        <begin position="58"/>
        <end position="137"/>
    </location>
</feature>
<feature type="compositionally biased region" description="Basic residues" evidence="1">
    <location>
        <begin position="124"/>
        <end position="137"/>
    </location>
</feature>
<evidence type="ECO:0000313" key="4">
    <source>
        <dbReference type="Proteomes" id="UP000185604"/>
    </source>
</evidence>